<gene>
    <name evidence="3" type="ORF">FYJ37_07670</name>
</gene>
<dbReference type="RefSeq" id="WP_154322873.1">
    <property type="nucleotide sequence ID" value="NZ_CAMBVY010000003.1"/>
</dbReference>
<comment type="caution">
    <text evidence="3">The sequence shown here is derived from an EMBL/GenBank/DDBJ whole genome shotgun (WGS) entry which is preliminary data.</text>
</comment>
<feature type="transmembrane region" description="Helical" evidence="2">
    <location>
        <begin position="219"/>
        <end position="240"/>
    </location>
</feature>
<feature type="transmembrane region" description="Helical" evidence="2">
    <location>
        <begin position="86"/>
        <end position="104"/>
    </location>
</feature>
<feature type="transmembrane region" description="Helical" evidence="2">
    <location>
        <begin position="52"/>
        <end position="79"/>
    </location>
</feature>
<dbReference type="EMBL" id="VUMB01000013">
    <property type="protein sequence ID" value="MSS40228.1"/>
    <property type="molecule type" value="Genomic_DNA"/>
</dbReference>
<keyword evidence="2" id="KW-0812">Transmembrane</keyword>
<feature type="transmembrane region" description="Helical" evidence="2">
    <location>
        <begin position="110"/>
        <end position="129"/>
    </location>
</feature>
<protein>
    <submittedName>
        <fullName evidence="3">Uncharacterized protein</fullName>
    </submittedName>
</protein>
<dbReference type="AlphaFoldDB" id="A0A844F314"/>
<name>A0A844F314_CLOSV</name>
<keyword evidence="2" id="KW-1133">Transmembrane helix</keyword>
<dbReference type="Proteomes" id="UP000462363">
    <property type="component" value="Unassembled WGS sequence"/>
</dbReference>
<feature type="compositionally biased region" description="Basic and acidic residues" evidence="1">
    <location>
        <begin position="352"/>
        <end position="361"/>
    </location>
</feature>
<feature type="transmembrane region" description="Helical" evidence="2">
    <location>
        <begin position="246"/>
        <end position="268"/>
    </location>
</feature>
<feature type="transmembrane region" description="Helical" evidence="2">
    <location>
        <begin position="190"/>
        <end position="207"/>
    </location>
</feature>
<feature type="compositionally biased region" description="Basic residues" evidence="1">
    <location>
        <begin position="338"/>
        <end position="351"/>
    </location>
</feature>
<evidence type="ECO:0000256" key="1">
    <source>
        <dbReference type="SAM" id="MobiDB-lite"/>
    </source>
</evidence>
<feature type="transmembrane region" description="Helical" evidence="2">
    <location>
        <begin position="21"/>
        <end position="40"/>
    </location>
</feature>
<proteinExistence type="predicted"/>
<evidence type="ECO:0000256" key="2">
    <source>
        <dbReference type="SAM" id="Phobius"/>
    </source>
</evidence>
<organism evidence="3 4">
    <name type="scientific">Clostridium scindens (strain JCM 10418 / VPI 12708)</name>
    <dbReference type="NCBI Taxonomy" id="29347"/>
    <lineage>
        <taxon>Bacteria</taxon>
        <taxon>Bacillati</taxon>
        <taxon>Bacillota</taxon>
        <taxon>Clostridia</taxon>
        <taxon>Lachnospirales</taxon>
        <taxon>Lachnospiraceae</taxon>
    </lineage>
</organism>
<keyword evidence="2" id="KW-0472">Membrane</keyword>
<evidence type="ECO:0000313" key="3">
    <source>
        <dbReference type="EMBL" id="MSS40228.1"/>
    </source>
</evidence>
<evidence type="ECO:0000313" key="4">
    <source>
        <dbReference type="Proteomes" id="UP000462363"/>
    </source>
</evidence>
<accession>A0A844F314</accession>
<reference evidence="3 4" key="1">
    <citation type="submission" date="2019-08" db="EMBL/GenBank/DDBJ databases">
        <title>In-depth cultivation of the pig gut microbiome towards novel bacterial diversity and tailored functional studies.</title>
        <authorList>
            <person name="Wylensek D."/>
            <person name="Hitch T.C.A."/>
            <person name="Clavel T."/>
        </authorList>
    </citation>
    <scope>NUCLEOTIDE SEQUENCE [LARGE SCALE GENOMIC DNA]</scope>
    <source>
        <strain evidence="3 4">BL-389-WT-3D</strain>
    </source>
</reference>
<sequence length="376" mass="41327">MDSIYVLRGRLQEIYGRNSKIFDKALQFILAVVTFSVINHNVGFMKAAASPVASLALAVICTFLPLMVTVVMATVLILAHMFAVSLGTLAVTAIVFLIMYIFYLRLTPKMALIVLLTPLAFVLKIPYVIPIACGLVAAPVSLVAIACGTIVFYMMEYVKKSAAAIEGAGAKGMLTQVANYAKQVFQNKEMWVIIVAFIICFFVIYTLRRQSMDHAWKIAIIAGAIASIIVIAVGDIALGVHTSYGALIGGSIAAVGIGLVLELFFFTVDYARSENLQFEDDEYYYYVKAIPKVSISTPEKTVKRINERQETEIINTEEVRRKSGKGQGRNAAAPSQKKAPRRPSAKKGPSAKKHDMREVDKMLLTQSLRKDLDLKD</sequence>
<feature type="transmembrane region" description="Helical" evidence="2">
    <location>
        <begin position="136"/>
        <end position="155"/>
    </location>
</feature>
<feature type="region of interest" description="Disordered" evidence="1">
    <location>
        <begin position="313"/>
        <end position="364"/>
    </location>
</feature>